<keyword evidence="1" id="KW-0472">Membrane</keyword>
<reference evidence="2 3" key="1">
    <citation type="submission" date="2018-12" db="EMBL/GenBank/DDBJ databases">
        <authorList>
            <person name="Yu L."/>
        </authorList>
    </citation>
    <scope>NUCLEOTIDE SEQUENCE [LARGE SCALE GENOMIC DNA]</scope>
    <source>
        <strain evidence="2 3">11S</strain>
    </source>
</reference>
<evidence type="ECO:0000256" key="1">
    <source>
        <dbReference type="SAM" id="Phobius"/>
    </source>
</evidence>
<protein>
    <submittedName>
        <fullName evidence="2">Uncharacterized protein</fullName>
    </submittedName>
</protein>
<keyword evidence="1" id="KW-1133">Transmembrane helix</keyword>
<dbReference type="RefSeq" id="WP_148113487.1">
    <property type="nucleotide sequence ID" value="NZ_RXNS01000017.1"/>
</dbReference>
<proteinExistence type="predicted"/>
<feature type="transmembrane region" description="Helical" evidence="1">
    <location>
        <begin position="25"/>
        <end position="50"/>
    </location>
</feature>
<gene>
    <name evidence="2" type="ORF">EKG36_16105</name>
</gene>
<evidence type="ECO:0000313" key="3">
    <source>
        <dbReference type="Proteomes" id="UP000267400"/>
    </source>
</evidence>
<sequence>MNIKASPLGESPRSLRRQLLNDNRFLGLHQVWFGLLLTPASLALLSQFTLLGWSRLVVPGFLLAWLLMEVLFLPRRLAIHRVARCRGDAAIAREARRQGLYLPQTGGGDRAGCRG</sequence>
<dbReference type="Proteomes" id="UP000267400">
    <property type="component" value="Unassembled WGS sequence"/>
</dbReference>
<name>A0A3S0QZR4_9GAMM</name>
<feature type="transmembrane region" description="Helical" evidence="1">
    <location>
        <begin position="56"/>
        <end position="74"/>
    </location>
</feature>
<dbReference type="AlphaFoldDB" id="A0A3S0QZR4"/>
<keyword evidence="3" id="KW-1185">Reference proteome</keyword>
<evidence type="ECO:0000313" key="2">
    <source>
        <dbReference type="EMBL" id="RTR00152.1"/>
    </source>
</evidence>
<dbReference type="OrthoDB" id="6168431at2"/>
<comment type="caution">
    <text evidence="2">The sequence shown here is derived from an EMBL/GenBank/DDBJ whole genome shotgun (WGS) entry which is preliminary data.</text>
</comment>
<organism evidence="2 3">
    <name type="scientific">Halomonas nitroreducens</name>
    <dbReference type="NCBI Taxonomy" id="447425"/>
    <lineage>
        <taxon>Bacteria</taxon>
        <taxon>Pseudomonadati</taxon>
        <taxon>Pseudomonadota</taxon>
        <taxon>Gammaproteobacteria</taxon>
        <taxon>Oceanospirillales</taxon>
        <taxon>Halomonadaceae</taxon>
        <taxon>Halomonas</taxon>
    </lineage>
</organism>
<keyword evidence="1" id="KW-0812">Transmembrane</keyword>
<dbReference type="EMBL" id="RXNS01000017">
    <property type="protein sequence ID" value="RTR00152.1"/>
    <property type="molecule type" value="Genomic_DNA"/>
</dbReference>
<accession>A0A3S0QZR4</accession>